<dbReference type="HOGENOM" id="CLU_2059672_0_0_0"/>
<dbReference type="STRING" id="756272.Plabr_0773"/>
<evidence type="ECO:0000313" key="1">
    <source>
        <dbReference type="EMBL" id="ADY58397.1"/>
    </source>
</evidence>
<sequence length="119" mass="13371">MRTLCTFKVLLCIGLHKHPKADIVTNAKTNRARQDIMQVDFVNVLQPTGYANPKRPTQGQTRQLTTHVSKWAKWEKTPPAFVIRESLNHGCTASYVRPQTWPTSLTVGVSKPPGYAMNP</sequence>
<dbReference type="AlphaFoldDB" id="F0SGW2"/>
<keyword evidence="2" id="KW-1185">Reference proteome</keyword>
<reference evidence="2" key="1">
    <citation type="submission" date="2011-02" db="EMBL/GenBank/DDBJ databases">
        <title>The complete genome of Planctomyces brasiliensis DSM 5305.</title>
        <authorList>
            <person name="Lucas S."/>
            <person name="Copeland A."/>
            <person name="Lapidus A."/>
            <person name="Bruce D."/>
            <person name="Goodwin L."/>
            <person name="Pitluck S."/>
            <person name="Kyrpides N."/>
            <person name="Mavromatis K."/>
            <person name="Pagani I."/>
            <person name="Ivanova N."/>
            <person name="Ovchinnikova G."/>
            <person name="Lu M."/>
            <person name="Detter J.C."/>
            <person name="Han C."/>
            <person name="Land M."/>
            <person name="Hauser L."/>
            <person name="Markowitz V."/>
            <person name="Cheng J.-F."/>
            <person name="Hugenholtz P."/>
            <person name="Woyke T."/>
            <person name="Wu D."/>
            <person name="Tindall B."/>
            <person name="Pomrenke H.G."/>
            <person name="Brambilla E."/>
            <person name="Klenk H.-P."/>
            <person name="Eisen J.A."/>
        </authorList>
    </citation>
    <scope>NUCLEOTIDE SEQUENCE [LARGE SCALE GENOMIC DNA]</scope>
    <source>
        <strain evidence="2">ATCC 49424 / DSM 5305 / JCM 21570 / NBRC 103401 / IFAM 1448</strain>
    </source>
</reference>
<accession>F0SGW2</accession>
<gene>
    <name evidence="1" type="ordered locus">Plabr_0773</name>
</gene>
<dbReference type="Proteomes" id="UP000006860">
    <property type="component" value="Chromosome"/>
</dbReference>
<organism evidence="1 2">
    <name type="scientific">Rubinisphaera brasiliensis (strain ATCC 49424 / DSM 5305 / JCM 21570 / IAM 15109 / NBRC 103401 / IFAM 1448)</name>
    <name type="common">Planctomyces brasiliensis</name>
    <dbReference type="NCBI Taxonomy" id="756272"/>
    <lineage>
        <taxon>Bacteria</taxon>
        <taxon>Pseudomonadati</taxon>
        <taxon>Planctomycetota</taxon>
        <taxon>Planctomycetia</taxon>
        <taxon>Planctomycetales</taxon>
        <taxon>Planctomycetaceae</taxon>
        <taxon>Rubinisphaera</taxon>
    </lineage>
</organism>
<name>F0SGW2_RUBBR</name>
<dbReference type="KEGG" id="pbs:Plabr_0773"/>
<proteinExistence type="predicted"/>
<evidence type="ECO:0000313" key="2">
    <source>
        <dbReference type="Proteomes" id="UP000006860"/>
    </source>
</evidence>
<dbReference type="EMBL" id="CP002546">
    <property type="protein sequence ID" value="ADY58397.1"/>
    <property type="molecule type" value="Genomic_DNA"/>
</dbReference>
<protein>
    <submittedName>
        <fullName evidence="1">Uncharacterized protein</fullName>
    </submittedName>
</protein>